<feature type="compositionally biased region" description="Basic and acidic residues" evidence="1">
    <location>
        <begin position="384"/>
        <end position="410"/>
    </location>
</feature>
<feature type="compositionally biased region" description="Low complexity" evidence="1">
    <location>
        <begin position="712"/>
        <end position="731"/>
    </location>
</feature>
<dbReference type="EMBL" id="DF237524">
    <property type="protein sequence ID" value="GAQ89903.1"/>
    <property type="molecule type" value="Genomic_DNA"/>
</dbReference>
<feature type="region of interest" description="Disordered" evidence="1">
    <location>
        <begin position="544"/>
        <end position="755"/>
    </location>
</feature>
<feature type="region of interest" description="Disordered" evidence="1">
    <location>
        <begin position="1017"/>
        <end position="1051"/>
    </location>
</feature>
<sequence length="1164" mass="123620">MELHSIGEKPYGREDEGLRRTAFFPYRNTQSEQSERGLQNEGVTPVSGGYEDGQTPLPSLNTLPAPSNIAKSRNPPFAGHPAFPSPQPQNARSQWQKVQAPQEELGDEPPAKGGRLTGTVVQTAPPERDAFAAAAAGLAAALSPQSGAASAFSSANTQILSGLRKGRAADSLEPSSAGESAGDIMPGRFTRWGSANQRGGGAYDGAANVWDLQTAIGQGMLTEWGEKRGSAEEGVLQNDGRKSASEHDKLRGSGEGGVPDWDAALFGEYRSGRQESRNNAALLAGAPASDSATRARNVGVLQQEEGGAQRSTERRGRDPRGFGVDRVGSAGTGVDLRTRSEQSAAGGPFEGEFFQEGEGNGRSGLSDGQGVRQGPAAGQGTNQKAERGLVKGGDRDLEGVKAENRRREGGRSPADASWNAKDVLSQQTEMLALMQKQVDLLQALLVKQQPAAKAVTNPTTRPAVTTSAVNTSFLPPNPNPHFDSHSADRVVARRQVAEIGTNTSLAWPAPTPIPNGWNSVPVQIATTGAGEVYSQRGAKAGVFQNDEESEAFERDFSEGQRRIKGRGKDGKSERPREGGVSEVRAESTVQQLSDYRTEFEPDFVAAPPQAYGIGTAHRSGLDGRSGTEVSKPRQTASADVSKDGRGHASEQRPVEPRERPAGRGVRMDAATERPHLEFGTGGFDGGEPNGNASAQRGDVRGDVIEGEEQGWLSSRSSSASSLVLSELAAPLERADEDGGFESRRGEEEDTAHAQHWEREMRGHGTNERAGESLLQRREVRERDLGGGDIHERELGALRDGLAAVRNETGGVQTTDGGPPKAGAVSLEALNGFVAGRNGGKERDVGARFSDAGVRLGTSDHRRVPRKPTGKLEGGGEFGRRGERVEKAFLGSGWGAGGGAPVLKAHLLDIPQIKYVPLSDDDDSEAEETTGRFRTADVLPRGSFATNGGPRDRLGREDGGESDGKERANGVVPRGALRERGGIEKKRTAERSGSELTHDGSTYLVDLSVDSRRYLTQHGLLQTRSRPPTLKPLEEDRVLRNQDPDDSLEMSERGLETGIDSSVCERGGVWGESGGGVWEERSRVLRAAQIEECDSSMFLSGTEVRLAGAAEAPPLWATDSMAEGSTLAADVSRPGSTHSAAPPLAAEASGNLLEAVRRKRLPKLR</sequence>
<feature type="compositionally biased region" description="Polar residues" evidence="1">
    <location>
        <begin position="56"/>
        <end position="71"/>
    </location>
</feature>
<feature type="compositionally biased region" description="Basic and acidic residues" evidence="1">
    <location>
        <begin position="640"/>
        <end position="676"/>
    </location>
</feature>
<feature type="compositionally biased region" description="Basic and acidic residues" evidence="1">
    <location>
        <begin position="239"/>
        <end position="252"/>
    </location>
</feature>
<accession>A0A1Y1IGY3</accession>
<proteinExistence type="predicted"/>
<feature type="compositionally biased region" description="Basic and acidic residues" evidence="1">
    <location>
        <begin position="740"/>
        <end position="755"/>
    </location>
</feature>
<dbReference type="AlphaFoldDB" id="A0A1Y1IGY3"/>
<feature type="region of interest" description="Disordered" evidence="1">
    <location>
        <begin position="278"/>
        <end position="416"/>
    </location>
</feature>
<feature type="region of interest" description="Disordered" evidence="1">
    <location>
        <begin position="857"/>
        <end position="877"/>
    </location>
</feature>
<keyword evidence="3" id="KW-1185">Reference proteome</keyword>
<evidence type="ECO:0000313" key="2">
    <source>
        <dbReference type="EMBL" id="GAQ89903.1"/>
    </source>
</evidence>
<dbReference type="OMA" id="REGSWYN"/>
<evidence type="ECO:0000313" key="3">
    <source>
        <dbReference type="Proteomes" id="UP000054558"/>
    </source>
</evidence>
<feature type="compositionally biased region" description="Gly residues" evidence="1">
    <location>
        <begin position="679"/>
        <end position="688"/>
    </location>
</feature>
<feature type="compositionally biased region" description="Basic and acidic residues" evidence="1">
    <location>
        <begin position="551"/>
        <end position="585"/>
    </location>
</feature>
<feature type="compositionally biased region" description="Basic and acidic residues" evidence="1">
    <location>
        <begin position="311"/>
        <end position="320"/>
    </location>
</feature>
<feature type="region of interest" description="Disordered" evidence="1">
    <location>
        <begin position="917"/>
        <end position="996"/>
    </location>
</feature>
<feature type="compositionally biased region" description="Basic and acidic residues" evidence="1">
    <location>
        <begin position="1"/>
        <end position="19"/>
    </location>
</feature>
<reference evidence="2 3" key="1">
    <citation type="journal article" date="2014" name="Nat. Commun.">
        <title>Klebsormidium flaccidum genome reveals primary factors for plant terrestrial adaptation.</title>
        <authorList>
            <person name="Hori K."/>
            <person name="Maruyama F."/>
            <person name="Fujisawa T."/>
            <person name="Togashi T."/>
            <person name="Yamamoto N."/>
            <person name="Seo M."/>
            <person name="Sato S."/>
            <person name="Yamada T."/>
            <person name="Mori H."/>
            <person name="Tajima N."/>
            <person name="Moriyama T."/>
            <person name="Ikeuchi M."/>
            <person name="Watanabe M."/>
            <person name="Wada H."/>
            <person name="Kobayashi K."/>
            <person name="Saito M."/>
            <person name="Masuda T."/>
            <person name="Sasaki-Sekimoto Y."/>
            <person name="Mashiguchi K."/>
            <person name="Awai K."/>
            <person name="Shimojima M."/>
            <person name="Masuda S."/>
            <person name="Iwai M."/>
            <person name="Nobusawa T."/>
            <person name="Narise T."/>
            <person name="Kondo S."/>
            <person name="Saito H."/>
            <person name="Sato R."/>
            <person name="Murakawa M."/>
            <person name="Ihara Y."/>
            <person name="Oshima-Yamada Y."/>
            <person name="Ohtaka K."/>
            <person name="Satoh M."/>
            <person name="Sonobe K."/>
            <person name="Ishii M."/>
            <person name="Ohtani R."/>
            <person name="Kanamori-Sato M."/>
            <person name="Honoki R."/>
            <person name="Miyazaki D."/>
            <person name="Mochizuki H."/>
            <person name="Umetsu J."/>
            <person name="Higashi K."/>
            <person name="Shibata D."/>
            <person name="Kamiya Y."/>
            <person name="Sato N."/>
            <person name="Nakamura Y."/>
            <person name="Tabata S."/>
            <person name="Ida S."/>
            <person name="Kurokawa K."/>
            <person name="Ohta H."/>
        </authorList>
    </citation>
    <scope>NUCLEOTIDE SEQUENCE [LARGE SCALE GENOMIC DNA]</scope>
    <source>
        <strain evidence="2 3">NIES-2285</strain>
    </source>
</reference>
<feature type="region of interest" description="Disordered" evidence="1">
    <location>
        <begin position="227"/>
        <end position="261"/>
    </location>
</feature>
<feature type="region of interest" description="Disordered" evidence="1">
    <location>
        <begin position="1"/>
        <end position="125"/>
    </location>
</feature>
<protein>
    <submittedName>
        <fullName evidence="2">Uncharacterized protein</fullName>
    </submittedName>
</protein>
<name>A0A1Y1IGY3_KLENI</name>
<gene>
    <name evidence="2" type="ORF">KFL_005750040</name>
</gene>
<evidence type="ECO:0000256" key="1">
    <source>
        <dbReference type="SAM" id="MobiDB-lite"/>
    </source>
</evidence>
<feature type="compositionally biased region" description="Low complexity" evidence="1">
    <location>
        <begin position="346"/>
        <end position="357"/>
    </location>
</feature>
<feature type="compositionally biased region" description="Polar residues" evidence="1">
    <location>
        <begin position="88"/>
        <end position="99"/>
    </location>
</feature>
<dbReference type="Proteomes" id="UP000054558">
    <property type="component" value="Unassembled WGS sequence"/>
</dbReference>
<feature type="compositionally biased region" description="Basic and acidic residues" evidence="1">
    <location>
        <begin position="1031"/>
        <end position="1042"/>
    </location>
</feature>
<feature type="compositionally biased region" description="Acidic residues" evidence="1">
    <location>
        <begin position="918"/>
        <end position="927"/>
    </location>
</feature>
<feature type="region of interest" description="Disordered" evidence="1">
    <location>
        <begin position="1126"/>
        <end position="1145"/>
    </location>
</feature>
<feature type="compositionally biased region" description="Basic and acidic residues" evidence="1">
    <location>
        <begin position="949"/>
        <end position="967"/>
    </location>
</feature>
<feature type="region of interest" description="Disordered" evidence="1">
    <location>
        <begin position="163"/>
        <end position="193"/>
    </location>
</feature>
<feature type="compositionally biased region" description="Basic and acidic residues" evidence="1">
    <location>
        <begin position="975"/>
        <end position="996"/>
    </location>
</feature>
<organism evidence="2 3">
    <name type="scientific">Klebsormidium nitens</name>
    <name type="common">Green alga</name>
    <name type="synonym">Ulothrix nitens</name>
    <dbReference type="NCBI Taxonomy" id="105231"/>
    <lineage>
        <taxon>Eukaryota</taxon>
        <taxon>Viridiplantae</taxon>
        <taxon>Streptophyta</taxon>
        <taxon>Klebsormidiophyceae</taxon>
        <taxon>Klebsormidiales</taxon>
        <taxon>Klebsormidiaceae</taxon>
        <taxon>Klebsormidium</taxon>
    </lineage>
</organism>